<dbReference type="InParanoid" id="A0A1S4DVD0"/>
<accession>A0A1S4DVD0</accession>
<feature type="compositionally biased region" description="Polar residues" evidence="1">
    <location>
        <begin position="609"/>
        <end position="621"/>
    </location>
</feature>
<feature type="compositionally biased region" description="Polar residues" evidence="1">
    <location>
        <begin position="204"/>
        <end position="261"/>
    </location>
</feature>
<feature type="compositionally biased region" description="Basic and acidic residues" evidence="1">
    <location>
        <begin position="51"/>
        <end position="63"/>
    </location>
</feature>
<proteinExistence type="predicted"/>
<protein>
    <submittedName>
        <fullName evidence="3">Flocculation protein FLO11</fullName>
    </submittedName>
</protein>
<name>A0A1S4DVD0_CUCME</name>
<feature type="compositionally biased region" description="Low complexity" evidence="1">
    <location>
        <begin position="373"/>
        <end position="388"/>
    </location>
</feature>
<feature type="compositionally biased region" description="Polar residues" evidence="1">
    <location>
        <begin position="106"/>
        <end position="127"/>
    </location>
</feature>
<feature type="compositionally biased region" description="Basic and acidic residues" evidence="1">
    <location>
        <begin position="479"/>
        <end position="505"/>
    </location>
</feature>
<dbReference type="RefSeq" id="XP_016899928.2">
    <property type="nucleotide sequence ID" value="XM_017044439.2"/>
</dbReference>
<evidence type="ECO:0000256" key="1">
    <source>
        <dbReference type="SAM" id="MobiDB-lite"/>
    </source>
</evidence>
<dbReference type="PANTHER" id="PTHR33472">
    <property type="entry name" value="OS01G0106600 PROTEIN"/>
    <property type="match status" value="1"/>
</dbReference>
<evidence type="ECO:0000313" key="2">
    <source>
        <dbReference type="Proteomes" id="UP001652600"/>
    </source>
</evidence>
<dbReference type="eggNOG" id="ENOG502QQ4J">
    <property type="taxonomic scope" value="Eukaryota"/>
</dbReference>
<feature type="compositionally biased region" description="Basic residues" evidence="1">
    <location>
        <begin position="186"/>
        <end position="199"/>
    </location>
</feature>
<feature type="region of interest" description="Disordered" evidence="1">
    <location>
        <begin position="758"/>
        <end position="790"/>
    </location>
</feature>
<keyword evidence="2" id="KW-1185">Reference proteome</keyword>
<feature type="region of interest" description="Disordered" evidence="1">
    <location>
        <begin position="1"/>
        <end position="681"/>
    </location>
</feature>
<feature type="compositionally biased region" description="Basic and acidic residues" evidence="1">
    <location>
        <begin position="541"/>
        <end position="551"/>
    </location>
</feature>
<dbReference type="AlphaFoldDB" id="A0A1S4DVD0"/>
<feature type="compositionally biased region" description="Low complexity" evidence="1">
    <location>
        <begin position="562"/>
        <end position="573"/>
    </location>
</feature>
<sequence length="790" mass="85536">MSLSQLRILLPWQSLKASPRPANESPEGSFGPTDESESSASQADTAPNIRHQPDQSPEIKPEEPPLATAQAAERSETMPPSKSHKEGKIHSQLSTNSRAKNRSRTASKPSSPLNAIPQSPLASNKYPSTSGKGSKSQDSSKPSSPAGKVFSPSQDASSKPSSPATVAATAPRIASKASSSSSQASNKKHPSSKPTSKLRFKADSQPSSPSRSAFPSQDPSMPPQSLSQEKSRQQASEKSSRVQSPSHFSRKPTTQSTSKQPVESPATIGIQSHPNSKAPSQSRFKTDSQPSPSSRSTFPSQDFSMPPRSPSHENSRQQPSDKTSGVQSPSHSSRKPTAQSTSKQPIESPATIGIQHHPNLKPSSQSRFKAESRPSSSSKSKFPSQDSSMPPRSPSQENSLQPPSEKTSRVQSPSNLSRKPTAPSTSQQPIESTASIGDQTTDGILSDPATPSPKAIPTSGEIQIQAKSKKSPEPNVKPVELKASKNQNDTKEELTSKNETKEELASKNTSNPHSDEDSSENPTQSDETVERGLDSSLESQTESKETKEDGGKTTNALQAKASRSTLITSSKSRSSFEPEKNTQQDESMEDLSKAFNKLNIKYSDEENPKSFTTMIGDNKGSSVHLLSGEAKSESSIHVNHRYKSNPDQSPKSSTNIKENSNNETPQDSTTEENPDPPPLELYINHNVQGINNSIMFNTSFTENNPGIKLKFPGDGEPTNSQDELESRHTRKSTYIPTPAEKVTYEPRIRRRYLGGLLMESGDSEDENPRKLRCHGCRYSRSSKGKKVETL</sequence>
<evidence type="ECO:0000313" key="3">
    <source>
        <dbReference type="RefSeq" id="XP_016899928.2"/>
    </source>
</evidence>
<dbReference type="Proteomes" id="UP001652600">
    <property type="component" value="Chromosome 3"/>
</dbReference>
<gene>
    <name evidence="3" type="primary">LOC103487982</name>
</gene>
<feature type="compositionally biased region" description="Polar residues" evidence="1">
    <location>
        <begin position="316"/>
        <end position="345"/>
    </location>
</feature>
<feature type="compositionally biased region" description="Basic and acidic residues" evidence="1">
    <location>
        <begin position="574"/>
        <end position="583"/>
    </location>
</feature>
<feature type="compositionally biased region" description="Polar residues" evidence="1">
    <location>
        <begin position="269"/>
        <end position="303"/>
    </location>
</feature>
<dbReference type="KEGG" id="cmo:103487982"/>
<feature type="compositionally biased region" description="Polar residues" evidence="1">
    <location>
        <begin position="645"/>
        <end position="668"/>
    </location>
</feature>
<feature type="compositionally biased region" description="Basic residues" evidence="1">
    <location>
        <begin position="770"/>
        <end position="784"/>
    </location>
</feature>
<feature type="compositionally biased region" description="Polar residues" evidence="1">
    <location>
        <begin position="394"/>
        <end position="443"/>
    </location>
</feature>
<dbReference type="GeneID" id="103487982"/>
<reference evidence="3" key="1">
    <citation type="submission" date="2025-08" db="UniProtKB">
        <authorList>
            <consortium name="RefSeq"/>
        </authorList>
    </citation>
    <scope>IDENTIFICATION</scope>
    <source>
        <tissue evidence="3">Stem</tissue>
    </source>
</reference>
<feature type="region of interest" description="Disordered" evidence="1">
    <location>
        <begin position="705"/>
        <end position="730"/>
    </location>
</feature>
<organism evidence="2 3">
    <name type="scientific">Cucumis melo</name>
    <name type="common">Muskmelon</name>
    <dbReference type="NCBI Taxonomy" id="3656"/>
    <lineage>
        <taxon>Eukaryota</taxon>
        <taxon>Viridiplantae</taxon>
        <taxon>Streptophyta</taxon>
        <taxon>Embryophyta</taxon>
        <taxon>Tracheophyta</taxon>
        <taxon>Spermatophyta</taxon>
        <taxon>Magnoliopsida</taxon>
        <taxon>eudicotyledons</taxon>
        <taxon>Gunneridae</taxon>
        <taxon>Pentapetalae</taxon>
        <taxon>rosids</taxon>
        <taxon>fabids</taxon>
        <taxon>Cucurbitales</taxon>
        <taxon>Cucurbitaceae</taxon>
        <taxon>Benincaseae</taxon>
        <taxon>Cucumis</taxon>
    </lineage>
</organism>
<dbReference type="PANTHER" id="PTHR33472:SF24">
    <property type="entry name" value="VEGETATIVE CELL WALL PROTEIN GP1-LIKE"/>
    <property type="match status" value="1"/>
</dbReference>
<feature type="compositionally biased region" description="Low complexity" evidence="1">
    <location>
        <begin position="128"/>
        <end position="185"/>
    </location>
</feature>